<dbReference type="EMBL" id="MU157932">
    <property type="protein sequence ID" value="KAF9522855.1"/>
    <property type="molecule type" value="Genomic_DNA"/>
</dbReference>
<proteinExistence type="predicted"/>
<feature type="chain" id="PRO_5040111788" evidence="1">
    <location>
        <begin position="16"/>
        <end position="217"/>
    </location>
</feature>
<feature type="signal peptide" evidence="1">
    <location>
        <begin position="1"/>
        <end position="15"/>
    </location>
</feature>
<evidence type="ECO:0000313" key="3">
    <source>
        <dbReference type="Proteomes" id="UP000807306"/>
    </source>
</evidence>
<reference evidence="2" key="1">
    <citation type="submission" date="2020-11" db="EMBL/GenBank/DDBJ databases">
        <authorList>
            <consortium name="DOE Joint Genome Institute"/>
            <person name="Ahrendt S."/>
            <person name="Riley R."/>
            <person name="Andreopoulos W."/>
            <person name="Labutti K."/>
            <person name="Pangilinan J."/>
            <person name="Ruiz-Duenas F.J."/>
            <person name="Barrasa J.M."/>
            <person name="Sanchez-Garcia M."/>
            <person name="Camarero S."/>
            <person name="Miyauchi S."/>
            <person name="Serrano A."/>
            <person name="Linde D."/>
            <person name="Babiker R."/>
            <person name="Drula E."/>
            <person name="Ayuso-Fernandez I."/>
            <person name="Pacheco R."/>
            <person name="Padilla G."/>
            <person name="Ferreira P."/>
            <person name="Barriuso J."/>
            <person name="Kellner H."/>
            <person name="Castanera R."/>
            <person name="Alfaro M."/>
            <person name="Ramirez L."/>
            <person name="Pisabarro A.G."/>
            <person name="Kuo A."/>
            <person name="Tritt A."/>
            <person name="Lipzen A."/>
            <person name="He G."/>
            <person name="Yan M."/>
            <person name="Ng V."/>
            <person name="Cullen D."/>
            <person name="Martin F."/>
            <person name="Rosso M.-N."/>
            <person name="Henrissat B."/>
            <person name="Hibbett D."/>
            <person name="Martinez A.T."/>
            <person name="Grigoriev I.V."/>
        </authorList>
    </citation>
    <scope>NUCLEOTIDE SEQUENCE</scope>
    <source>
        <strain evidence="2">CBS 506.95</strain>
    </source>
</reference>
<dbReference type="OrthoDB" id="2349272at2759"/>
<name>A0A9P6E5G4_9AGAR</name>
<comment type="caution">
    <text evidence="2">The sequence shown here is derived from an EMBL/GenBank/DDBJ whole genome shotgun (WGS) entry which is preliminary data.</text>
</comment>
<evidence type="ECO:0000313" key="2">
    <source>
        <dbReference type="EMBL" id="KAF9522855.1"/>
    </source>
</evidence>
<keyword evidence="1" id="KW-0732">Signal</keyword>
<sequence length="217" mass="23255">MLFFQVLPFLVLVNGLVTRQKPNSLLDQIQQVCPGSSTCAGAVAPDECRTATQSAPFFATALNGTTPGVQAAIFSLVCFETLDLDFRTNHFPGRPGQGTSSMMMFDFVLEYARTFPELGPQIDALVGSGVTTDQQKNDIRALVLDDKYNFGSAPWFLKNKCDASVSTALASGTDAAYAAYITQCVGTTLTDDRIAYWTRAKAAFGPFGLATCSSNVS</sequence>
<organism evidence="2 3">
    <name type="scientific">Crepidotus variabilis</name>
    <dbReference type="NCBI Taxonomy" id="179855"/>
    <lineage>
        <taxon>Eukaryota</taxon>
        <taxon>Fungi</taxon>
        <taxon>Dikarya</taxon>
        <taxon>Basidiomycota</taxon>
        <taxon>Agaricomycotina</taxon>
        <taxon>Agaricomycetes</taxon>
        <taxon>Agaricomycetidae</taxon>
        <taxon>Agaricales</taxon>
        <taxon>Agaricineae</taxon>
        <taxon>Crepidotaceae</taxon>
        <taxon>Crepidotus</taxon>
    </lineage>
</organism>
<dbReference type="Proteomes" id="UP000807306">
    <property type="component" value="Unassembled WGS sequence"/>
</dbReference>
<dbReference type="AlphaFoldDB" id="A0A9P6E5G4"/>
<keyword evidence="3" id="KW-1185">Reference proteome</keyword>
<accession>A0A9P6E5G4</accession>
<protein>
    <submittedName>
        <fullName evidence="2">Uncharacterized protein</fullName>
    </submittedName>
</protein>
<evidence type="ECO:0000256" key="1">
    <source>
        <dbReference type="SAM" id="SignalP"/>
    </source>
</evidence>
<gene>
    <name evidence="2" type="ORF">CPB83DRAFT_863915</name>
</gene>